<feature type="transmembrane region" description="Helical" evidence="6">
    <location>
        <begin position="62"/>
        <end position="84"/>
    </location>
</feature>
<sequence>MDVEATQIEVGVGSSKEKLEPLLSKSEVSDEGEAVKADDQPPPLPYYPGFGFVSEPRPYRDIAATVIFVIFVLASVAWGIFCVVNHNEDCGLVDSAMYNSSSGLCYSYSGYSSDTARIEQLIEFRSISSWPRVSKFSRSSYCQGEAATDCCSWSVDKWVPVYYILTIFTLLWSILLMTEAQVYVLSSTIAQWYFTVSGSKVTGSIRQALKHAFGPSFGTVTFSGLVVAFVRMIRAAVDSSQNAQGPQGCFIAMLRCCVNFALISIEFLNKFTINFAAITGENYCNSAKLAYDLLKRNLLSPVLVEVISTRLLGGMVFVLSVVYAVVVCAILRAGMNLGAIAYYVTALAWLLLFVIFLLFCQVLDNIIDTVYICYAIDKDSGAVSKLEVHDVYLMLPVSRDQPPALAVQQA</sequence>
<comment type="caution">
    <text evidence="6">Lacks conserved residue(s) required for the propagation of feature annotation.</text>
</comment>
<comment type="function">
    <text evidence="6">Choline transporter.</text>
</comment>
<dbReference type="GO" id="GO:0005886">
    <property type="term" value="C:plasma membrane"/>
    <property type="evidence" value="ECO:0007669"/>
    <property type="project" value="UniProtKB-SubCell"/>
</dbReference>
<comment type="similarity">
    <text evidence="2 6">Belongs to the CTL (choline transporter-like) family.</text>
</comment>
<dbReference type="PANTHER" id="PTHR12385:SF98">
    <property type="entry name" value="CHOLINE TRANSPORTER-LIKE PROTEIN"/>
    <property type="match status" value="1"/>
</dbReference>
<reference evidence="8" key="1">
    <citation type="submission" date="2021-01" db="EMBL/GenBank/DDBJ databases">
        <title>Adiantum capillus-veneris genome.</title>
        <authorList>
            <person name="Fang Y."/>
            <person name="Liao Q."/>
        </authorList>
    </citation>
    <scope>NUCLEOTIDE SEQUENCE</scope>
    <source>
        <strain evidence="8">H3</strain>
        <tissue evidence="8">Leaf</tissue>
    </source>
</reference>
<evidence type="ECO:0000256" key="5">
    <source>
        <dbReference type="ARBA" id="ARBA00023136"/>
    </source>
</evidence>
<evidence type="ECO:0000256" key="6">
    <source>
        <dbReference type="RuleBase" id="RU368066"/>
    </source>
</evidence>
<feature type="transmembrane region" description="Helical" evidence="6">
    <location>
        <begin position="311"/>
        <end position="333"/>
    </location>
</feature>
<accession>A0A9D4V0T9</accession>
<feature type="transmembrane region" description="Helical" evidence="6">
    <location>
        <begin position="340"/>
        <end position="359"/>
    </location>
</feature>
<evidence type="ECO:0000256" key="3">
    <source>
        <dbReference type="ARBA" id="ARBA00022692"/>
    </source>
</evidence>
<evidence type="ECO:0000256" key="4">
    <source>
        <dbReference type="ARBA" id="ARBA00022989"/>
    </source>
</evidence>
<feature type="transmembrane region" description="Helical" evidence="6">
    <location>
        <begin position="161"/>
        <end position="184"/>
    </location>
</feature>
<keyword evidence="4 6" id="KW-1133">Transmembrane helix</keyword>
<gene>
    <name evidence="8" type="ORF">GOP47_0007402</name>
</gene>
<dbReference type="AlphaFoldDB" id="A0A9D4V0T9"/>
<dbReference type="EMBL" id="JABFUD020000007">
    <property type="protein sequence ID" value="KAI5077578.1"/>
    <property type="molecule type" value="Genomic_DNA"/>
</dbReference>
<feature type="region of interest" description="Disordered" evidence="7">
    <location>
        <begin position="21"/>
        <end position="42"/>
    </location>
</feature>
<protein>
    <recommendedName>
        <fullName evidence="6">Choline transporter-like protein</fullName>
    </recommendedName>
</protein>
<evidence type="ECO:0000256" key="1">
    <source>
        <dbReference type="ARBA" id="ARBA00004141"/>
    </source>
</evidence>
<proteinExistence type="inferred from homology"/>
<dbReference type="GO" id="GO:0022857">
    <property type="term" value="F:transmembrane transporter activity"/>
    <property type="evidence" value="ECO:0007669"/>
    <property type="project" value="UniProtKB-UniRule"/>
</dbReference>
<comment type="caution">
    <text evidence="8">The sequence shown here is derived from an EMBL/GenBank/DDBJ whole genome shotgun (WGS) entry which is preliminary data.</text>
</comment>
<keyword evidence="9" id="KW-1185">Reference proteome</keyword>
<dbReference type="PANTHER" id="PTHR12385">
    <property type="entry name" value="CHOLINE TRANSPORTER-LIKE (SLC FAMILY 44)"/>
    <property type="match status" value="1"/>
</dbReference>
<evidence type="ECO:0000313" key="8">
    <source>
        <dbReference type="EMBL" id="KAI5077578.1"/>
    </source>
</evidence>
<dbReference type="OrthoDB" id="420519at2759"/>
<dbReference type="InterPro" id="IPR007603">
    <property type="entry name" value="Choline_transptr-like"/>
</dbReference>
<comment type="subcellular location">
    <subcellularLocation>
        <location evidence="6">Cell membrane</location>
        <topology evidence="6">Multi-pass membrane protein</topology>
    </subcellularLocation>
    <subcellularLocation>
        <location evidence="1">Membrane</location>
        <topology evidence="1">Multi-pass membrane protein</topology>
    </subcellularLocation>
</comment>
<evidence type="ECO:0000256" key="7">
    <source>
        <dbReference type="SAM" id="MobiDB-lite"/>
    </source>
</evidence>
<dbReference type="Proteomes" id="UP000886520">
    <property type="component" value="Chromosome 7"/>
</dbReference>
<evidence type="ECO:0000256" key="2">
    <source>
        <dbReference type="ARBA" id="ARBA00007168"/>
    </source>
</evidence>
<keyword evidence="5 6" id="KW-0472">Membrane</keyword>
<keyword evidence="3 6" id="KW-0812">Transmembrane</keyword>
<evidence type="ECO:0000313" key="9">
    <source>
        <dbReference type="Proteomes" id="UP000886520"/>
    </source>
</evidence>
<feature type="transmembrane region" description="Helical" evidence="6">
    <location>
        <begin position="217"/>
        <end position="237"/>
    </location>
</feature>
<dbReference type="Pfam" id="PF04515">
    <property type="entry name" value="Choline_transpo"/>
    <property type="match status" value="1"/>
</dbReference>
<name>A0A9D4V0T9_ADICA</name>
<organism evidence="8 9">
    <name type="scientific">Adiantum capillus-veneris</name>
    <name type="common">Maidenhair fern</name>
    <dbReference type="NCBI Taxonomy" id="13818"/>
    <lineage>
        <taxon>Eukaryota</taxon>
        <taxon>Viridiplantae</taxon>
        <taxon>Streptophyta</taxon>
        <taxon>Embryophyta</taxon>
        <taxon>Tracheophyta</taxon>
        <taxon>Polypodiopsida</taxon>
        <taxon>Polypodiidae</taxon>
        <taxon>Polypodiales</taxon>
        <taxon>Pteridineae</taxon>
        <taxon>Pteridaceae</taxon>
        <taxon>Vittarioideae</taxon>
        <taxon>Adiantum</taxon>
    </lineage>
</organism>